<evidence type="ECO:0000256" key="1">
    <source>
        <dbReference type="PROSITE-ProRule" id="PRU00339"/>
    </source>
</evidence>
<name>A0A660SFP3_UNCT6</name>
<dbReference type="Gene3D" id="1.25.40.10">
    <property type="entry name" value="Tetratricopeptide repeat domain"/>
    <property type="match status" value="2"/>
</dbReference>
<dbReference type="SUPFAM" id="SSF48452">
    <property type="entry name" value="TPR-like"/>
    <property type="match status" value="2"/>
</dbReference>
<gene>
    <name evidence="3" type="ORF">DRP43_05070</name>
</gene>
<feature type="non-terminal residue" evidence="3">
    <location>
        <position position="1"/>
    </location>
</feature>
<proteinExistence type="predicted"/>
<feature type="repeat" description="TPR" evidence="1">
    <location>
        <begin position="56"/>
        <end position="89"/>
    </location>
</feature>
<dbReference type="PROSITE" id="PS50293">
    <property type="entry name" value="TPR_REGION"/>
    <property type="match status" value="1"/>
</dbReference>
<dbReference type="SMART" id="SM00028">
    <property type="entry name" value="TPR"/>
    <property type="match status" value="7"/>
</dbReference>
<evidence type="ECO:0000313" key="4">
    <source>
        <dbReference type="Proteomes" id="UP000271125"/>
    </source>
</evidence>
<dbReference type="PANTHER" id="PTHR10098">
    <property type="entry name" value="RAPSYN-RELATED"/>
    <property type="match status" value="1"/>
</dbReference>
<accession>A0A660SFP3</accession>
<organism evidence="3 4">
    <name type="scientific">candidate division TA06 bacterium</name>
    <dbReference type="NCBI Taxonomy" id="2250710"/>
    <lineage>
        <taxon>Bacteria</taxon>
        <taxon>Bacteria division TA06</taxon>
    </lineage>
</organism>
<dbReference type="InterPro" id="IPR011990">
    <property type="entry name" value="TPR-like_helical_dom_sf"/>
</dbReference>
<dbReference type="EMBL" id="QNBD01000237">
    <property type="protein sequence ID" value="RKX68831.1"/>
    <property type="molecule type" value="Genomic_DNA"/>
</dbReference>
<evidence type="ECO:0000259" key="2">
    <source>
        <dbReference type="Pfam" id="PF10602"/>
    </source>
</evidence>
<feature type="domain" description="26S proteasome regulatory subunit Rpn7 N-terminal" evidence="2">
    <location>
        <begin position="27"/>
        <end position="123"/>
    </location>
</feature>
<dbReference type="Pfam" id="PF13181">
    <property type="entry name" value="TPR_8"/>
    <property type="match status" value="3"/>
</dbReference>
<dbReference type="InterPro" id="IPR019734">
    <property type="entry name" value="TPR_rpt"/>
</dbReference>
<dbReference type="AlphaFoldDB" id="A0A660SFP3"/>
<evidence type="ECO:0000313" key="3">
    <source>
        <dbReference type="EMBL" id="RKX68831.1"/>
    </source>
</evidence>
<reference evidence="3 4" key="1">
    <citation type="submission" date="2018-06" db="EMBL/GenBank/DDBJ databases">
        <title>Extensive metabolic versatility and redundancy in microbially diverse, dynamic hydrothermal sediments.</title>
        <authorList>
            <person name="Dombrowski N."/>
            <person name="Teske A."/>
            <person name="Baker B.J."/>
        </authorList>
    </citation>
    <scope>NUCLEOTIDE SEQUENCE [LARGE SCALE GENOMIC DNA]</scope>
    <source>
        <strain evidence="3">B10_G13</strain>
    </source>
</reference>
<dbReference type="Pfam" id="PF10602">
    <property type="entry name" value="RPN7"/>
    <property type="match status" value="1"/>
</dbReference>
<dbReference type="Proteomes" id="UP000271125">
    <property type="component" value="Unassembled WGS sequence"/>
</dbReference>
<dbReference type="InterPro" id="IPR045135">
    <property type="entry name" value="Rpn7_N"/>
</dbReference>
<keyword evidence="1" id="KW-0802">TPR repeat</keyword>
<protein>
    <recommendedName>
        <fullName evidence="2">26S proteasome regulatory subunit Rpn7 N-terminal domain-containing protein</fullName>
    </recommendedName>
</protein>
<feature type="repeat" description="TPR" evidence="1">
    <location>
        <begin position="93"/>
        <end position="126"/>
    </location>
</feature>
<feature type="repeat" description="TPR" evidence="1">
    <location>
        <begin position="178"/>
        <end position="211"/>
    </location>
</feature>
<comment type="caution">
    <text evidence="3">The sequence shown here is derived from an EMBL/GenBank/DDBJ whole genome shotgun (WGS) entry which is preliminary data.</text>
</comment>
<sequence>SYHYENGKKWDKAANYYYIKGKWEINNYSNESAIKSLKQATKIIDDNIINKPDYNWKIYNDLGEVYTRIGENNKAIRSFKKALEYNISNIDKSKIYLNYADVLFNTSEYDEALNFISKAKSIIPLKSIEMLDILYSEIYLYQFKGDIDAALDLLNKRYEITYSLSDSINYIKKREMEGSNYAIMGNIAEHKRKYREALENFEKAIEIFKEINDIASLSVVYNNVSQIYLSLGWISKTIDSYEKSIKIDLLRGNKLGEATGYFNIGDTYIFLNALSKAKRYIKKCVDLNALINNISGDAYTNMGMGDICLIEKKYDKALEYYIKSANIFSKIGANYLYLFTRISQAKVHIKTGNYRKVENIIKETSNDIKKYSDLQFEIKNLNIEMLSDKGEYKQAIKQYIDQCNILEKEQFLDELLFLYSKITILSKNRINEIYTAYLNKGKILLERILAGIDNDKLEKQFMKREELRCFLNE</sequence>
<dbReference type="PROSITE" id="PS50005">
    <property type="entry name" value="TPR"/>
    <property type="match status" value="3"/>
</dbReference>